<feature type="non-terminal residue" evidence="8">
    <location>
        <position position="1"/>
    </location>
</feature>
<evidence type="ECO:0000313" key="8">
    <source>
        <dbReference type="EMBL" id="GAI63728.1"/>
    </source>
</evidence>
<dbReference type="AlphaFoldDB" id="X1Q665"/>
<evidence type="ECO:0000256" key="3">
    <source>
        <dbReference type="ARBA" id="ARBA00022475"/>
    </source>
</evidence>
<keyword evidence="5 7" id="KW-1133">Transmembrane helix</keyword>
<name>X1Q665_9ZZZZ</name>
<organism evidence="8">
    <name type="scientific">marine sediment metagenome</name>
    <dbReference type="NCBI Taxonomy" id="412755"/>
    <lineage>
        <taxon>unclassified sequences</taxon>
        <taxon>metagenomes</taxon>
        <taxon>ecological metagenomes</taxon>
    </lineage>
</organism>
<evidence type="ECO:0000256" key="1">
    <source>
        <dbReference type="ARBA" id="ARBA00004651"/>
    </source>
</evidence>
<proteinExistence type="predicted"/>
<evidence type="ECO:0000256" key="4">
    <source>
        <dbReference type="ARBA" id="ARBA00022692"/>
    </source>
</evidence>
<keyword evidence="3" id="KW-1003">Cell membrane</keyword>
<dbReference type="SUPFAM" id="SSF161098">
    <property type="entry name" value="MetI-like"/>
    <property type="match status" value="1"/>
</dbReference>
<evidence type="ECO:0000256" key="6">
    <source>
        <dbReference type="ARBA" id="ARBA00023136"/>
    </source>
</evidence>
<dbReference type="GO" id="GO:0005886">
    <property type="term" value="C:plasma membrane"/>
    <property type="evidence" value="ECO:0007669"/>
    <property type="project" value="UniProtKB-SubCell"/>
</dbReference>
<keyword evidence="6 7" id="KW-0472">Membrane</keyword>
<evidence type="ECO:0008006" key="9">
    <source>
        <dbReference type="Google" id="ProtNLM"/>
    </source>
</evidence>
<evidence type="ECO:0000256" key="5">
    <source>
        <dbReference type="ARBA" id="ARBA00022989"/>
    </source>
</evidence>
<evidence type="ECO:0000256" key="7">
    <source>
        <dbReference type="SAM" id="Phobius"/>
    </source>
</evidence>
<dbReference type="EMBL" id="BARW01003131">
    <property type="protein sequence ID" value="GAI63728.1"/>
    <property type="molecule type" value="Genomic_DNA"/>
</dbReference>
<keyword evidence="4 7" id="KW-0812">Transmembrane</keyword>
<dbReference type="PANTHER" id="PTHR43744">
    <property type="entry name" value="ABC TRANSPORTER PERMEASE PROTEIN MG189-RELATED-RELATED"/>
    <property type="match status" value="1"/>
</dbReference>
<dbReference type="Gene3D" id="1.10.3720.10">
    <property type="entry name" value="MetI-like"/>
    <property type="match status" value="1"/>
</dbReference>
<keyword evidence="2" id="KW-0813">Transport</keyword>
<sequence length="138" mass="15685">EKNDRALKDRSMKKIFDKWIIYIILSLIAIPFLIMYIAFFAQAFSKGMSLGIIPQKLSFSNFSFLWSTIPWGLEKTRIWSIFLNTFLFASISGLAVTVVCTLTGYALSRIEFRGKAFFLSMQLILHAISAQIKSVGIT</sequence>
<gene>
    <name evidence="8" type="ORF">S12H4_08188</name>
</gene>
<comment type="caution">
    <text evidence="8">The sequence shown here is derived from an EMBL/GenBank/DDBJ whole genome shotgun (WGS) entry which is preliminary data.</text>
</comment>
<comment type="subcellular location">
    <subcellularLocation>
        <location evidence="1">Cell membrane</location>
        <topology evidence="1">Multi-pass membrane protein</topology>
    </subcellularLocation>
</comment>
<feature type="transmembrane region" description="Helical" evidence="7">
    <location>
        <begin position="81"/>
        <end position="107"/>
    </location>
</feature>
<feature type="transmembrane region" description="Helical" evidence="7">
    <location>
        <begin position="20"/>
        <end position="41"/>
    </location>
</feature>
<protein>
    <recommendedName>
        <fullName evidence="9">ABC transmembrane type-1 domain-containing protein</fullName>
    </recommendedName>
</protein>
<evidence type="ECO:0000256" key="2">
    <source>
        <dbReference type="ARBA" id="ARBA00022448"/>
    </source>
</evidence>
<accession>X1Q665</accession>
<dbReference type="PANTHER" id="PTHR43744:SF12">
    <property type="entry name" value="ABC TRANSPORTER PERMEASE PROTEIN MG189-RELATED"/>
    <property type="match status" value="1"/>
</dbReference>
<reference evidence="8" key="1">
    <citation type="journal article" date="2014" name="Front. Microbiol.">
        <title>High frequency of phylogenetically diverse reductive dehalogenase-homologous genes in deep subseafloor sedimentary metagenomes.</title>
        <authorList>
            <person name="Kawai M."/>
            <person name="Futagami T."/>
            <person name="Toyoda A."/>
            <person name="Takaki Y."/>
            <person name="Nishi S."/>
            <person name="Hori S."/>
            <person name="Arai W."/>
            <person name="Tsubouchi T."/>
            <person name="Morono Y."/>
            <person name="Uchiyama I."/>
            <person name="Ito T."/>
            <person name="Fujiyama A."/>
            <person name="Inagaki F."/>
            <person name="Takami H."/>
        </authorList>
    </citation>
    <scope>NUCLEOTIDE SEQUENCE</scope>
    <source>
        <strain evidence="8">Expedition CK06-06</strain>
    </source>
</reference>
<dbReference type="InterPro" id="IPR035906">
    <property type="entry name" value="MetI-like_sf"/>
</dbReference>